<keyword evidence="1" id="KW-0812">Transmembrane</keyword>
<evidence type="ECO:0000313" key="2">
    <source>
        <dbReference type="EMBL" id="QHU27613.1"/>
    </source>
</evidence>
<reference evidence="2" key="1">
    <citation type="journal article" date="2020" name="Nature">
        <title>Giant virus diversity and host interactions through global metagenomics.</title>
        <authorList>
            <person name="Schulz F."/>
            <person name="Roux S."/>
            <person name="Paez-Espino D."/>
            <person name="Jungbluth S."/>
            <person name="Walsh D.A."/>
            <person name="Denef V.J."/>
            <person name="McMahon K.D."/>
            <person name="Konstantinidis K.T."/>
            <person name="Eloe-Fadrosh E.A."/>
            <person name="Kyrpides N.C."/>
            <person name="Woyke T."/>
        </authorList>
    </citation>
    <scope>NUCLEOTIDE SEQUENCE</scope>
    <source>
        <strain evidence="2">GVMAG-M-3300027769-26</strain>
    </source>
</reference>
<feature type="transmembrane region" description="Helical" evidence="1">
    <location>
        <begin position="47"/>
        <end position="72"/>
    </location>
</feature>
<keyword evidence="1" id="KW-1133">Transmembrane helix</keyword>
<protein>
    <submittedName>
        <fullName evidence="2">Uncharacterized protein</fullName>
    </submittedName>
</protein>
<sequence length="73" mass="8396">MFSRKLITLSIYLLIVILIFTTQPSLMFNSNGEMKSFGYYNNDKTTIMPVILFLPILALILFIAVLIIECIYT</sequence>
<evidence type="ECO:0000256" key="1">
    <source>
        <dbReference type="SAM" id="Phobius"/>
    </source>
</evidence>
<feature type="transmembrane region" description="Helical" evidence="1">
    <location>
        <begin position="7"/>
        <end position="27"/>
    </location>
</feature>
<proteinExistence type="predicted"/>
<organism evidence="2">
    <name type="scientific">viral metagenome</name>
    <dbReference type="NCBI Taxonomy" id="1070528"/>
    <lineage>
        <taxon>unclassified sequences</taxon>
        <taxon>metagenomes</taxon>
        <taxon>organismal metagenomes</taxon>
    </lineage>
</organism>
<dbReference type="AlphaFoldDB" id="A0A6C0LAK1"/>
<keyword evidence="1" id="KW-0472">Membrane</keyword>
<name>A0A6C0LAK1_9ZZZZ</name>
<accession>A0A6C0LAK1</accession>
<dbReference type="EMBL" id="MN740459">
    <property type="protein sequence ID" value="QHU27613.1"/>
    <property type="molecule type" value="Genomic_DNA"/>
</dbReference>